<dbReference type="InterPro" id="IPR036520">
    <property type="entry name" value="UPF0759_sf"/>
</dbReference>
<dbReference type="Proteomes" id="UP000239872">
    <property type="component" value="Unassembled WGS sequence"/>
</dbReference>
<proteinExistence type="predicted"/>
<dbReference type="InterPro" id="IPR002763">
    <property type="entry name" value="DUF72"/>
</dbReference>
<accession>A0A2S7SZ20</accession>
<keyword evidence="2" id="KW-1185">Reference proteome</keyword>
<gene>
    <name evidence="1" type="ORF">CJD36_000055</name>
</gene>
<comment type="caution">
    <text evidence="1">The sequence shown here is derived from an EMBL/GenBank/DDBJ whole genome shotgun (WGS) entry which is preliminary data.</text>
</comment>
<dbReference type="AlphaFoldDB" id="A0A2S7SZ20"/>
<evidence type="ECO:0000313" key="1">
    <source>
        <dbReference type="EMBL" id="PQJ12189.1"/>
    </source>
</evidence>
<dbReference type="EMBL" id="PPSL01000001">
    <property type="protein sequence ID" value="PQJ12189.1"/>
    <property type="molecule type" value="Genomic_DNA"/>
</dbReference>
<dbReference type="Pfam" id="PF01904">
    <property type="entry name" value="DUF72"/>
    <property type="match status" value="1"/>
</dbReference>
<reference evidence="1 2" key="1">
    <citation type="submission" date="2018-01" db="EMBL/GenBank/DDBJ databases">
        <title>A novel member of the phylum Bacteroidetes isolated from glacier ice.</title>
        <authorList>
            <person name="Liu Q."/>
            <person name="Xin Y.-H."/>
        </authorList>
    </citation>
    <scope>NUCLEOTIDE SEQUENCE [LARGE SCALE GENOMIC DNA]</scope>
    <source>
        <strain evidence="1 2">RB1R16</strain>
    </source>
</reference>
<dbReference type="RefSeq" id="WP_105037074.1">
    <property type="nucleotide sequence ID" value="NZ_PPSL01000001.1"/>
</dbReference>
<sequence>MSAIHKNKGKYYSGTSNIVLPVKNKLLFPPQYRDKSRLNYYASLFSSLEVNSSFYKIPMARTVEKWANDVPDNFRFTFKLWKGITHAKELTYNTDDVLKFMQAIKPTGAKSGCVLIQLPASVKASRTKVTRKLLDDIQLYNENRQWKLAIEFRDKSWYNDYTYQMLEQYHASVVIHDMPTSATPLIDMESDFVVMRFHGEAGDYRGSYSDDFLNEHAAYIKDWLNEGKSVFAYFNNTMGGAVQNLVTLNEYVSKKH</sequence>
<dbReference type="SUPFAM" id="SSF117396">
    <property type="entry name" value="TM1631-like"/>
    <property type="match status" value="1"/>
</dbReference>
<name>A0A2S7SZ20_9BACT</name>
<dbReference type="Gene3D" id="3.20.20.410">
    <property type="entry name" value="Protein of unknown function UPF0759"/>
    <property type="match status" value="1"/>
</dbReference>
<dbReference type="PANTHER" id="PTHR30348">
    <property type="entry name" value="UNCHARACTERIZED PROTEIN YECE"/>
    <property type="match status" value="1"/>
</dbReference>
<protein>
    <submittedName>
        <fullName evidence="1">DUF72 domain-containing protein</fullName>
    </submittedName>
</protein>
<organism evidence="1 2">
    <name type="scientific">Flavipsychrobacter stenotrophus</name>
    <dbReference type="NCBI Taxonomy" id="2077091"/>
    <lineage>
        <taxon>Bacteria</taxon>
        <taxon>Pseudomonadati</taxon>
        <taxon>Bacteroidota</taxon>
        <taxon>Chitinophagia</taxon>
        <taxon>Chitinophagales</taxon>
        <taxon>Chitinophagaceae</taxon>
        <taxon>Flavipsychrobacter</taxon>
    </lineage>
</organism>
<dbReference type="PANTHER" id="PTHR30348:SF4">
    <property type="entry name" value="DUF72 DOMAIN-CONTAINING PROTEIN"/>
    <property type="match status" value="1"/>
</dbReference>
<evidence type="ECO:0000313" key="2">
    <source>
        <dbReference type="Proteomes" id="UP000239872"/>
    </source>
</evidence>
<dbReference type="OrthoDB" id="9780310at2"/>